<dbReference type="SUPFAM" id="SSF56507">
    <property type="entry name" value="Methionine synthase activation domain-like"/>
    <property type="match status" value="1"/>
</dbReference>
<dbReference type="GO" id="GO:0050667">
    <property type="term" value="P:homocysteine metabolic process"/>
    <property type="evidence" value="ECO:0007669"/>
    <property type="project" value="TreeGrafter"/>
</dbReference>
<dbReference type="STRING" id="1458985.BJP34_34415"/>
<evidence type="ECO:0000259" key="4">
    <source>
        <dbReference type="PROSITE" id="PS50974"/>
    </source>
</evidence>
<organism evidence="5 6">
    <name type="scientific">Moorena producens PAL-8-15-08-1</name>
    <dbReference type="NCBI Taxonomy" id="1458985"/>
    <lineage>
        <taxon>Bacteria</taxon>
        <taxon>Bacillati</taxon>
        <taxon>Cyanobacteriota</taxon>
        <taxon>Cyanophyceae</taxon>
        <taxon>Coleofasciculales</taxon>
        <taxon>Coleofasciculaceae</taxon>
        <taxon>Moorena</taxon>
    </lineage>
</organism>
<keyword evidence="3" id="KW-0808">Transferase</keyword>
<evidence type="ECO:0000313" key="5">
    <source>
        <dbReference type="EMBL" id="AOX03853.1"/>
    </source>
</evidence>
<dbReference type="Proteomes" id="UP000177870">
    <property type="component" value="Chromosome"/>
</dbReference>
<dbReference type="InterPro" id="IPR037010">
    <property type="entry name" value="VitB12-dep_Met_synth_activ_sf"/>
</dbReference>
<keyword evidence="2" id="KW-0170">Cobalt</keyword>
<name>A0A1D8U1Z7_9CYAN</name>
<dbReference type="Gene3D" id="3.10.196.10">
    <property type="entry name" value="Vitamin B12-dependent methionine synthase, activation domain"/>
    <property type="match status" value="1"/>
</dbReference>
<keyword evidence="1" id="KW-0479">Metal-binding</keyword>
<dbReference type="KEGG" id="mpro:BJP34_34415"/>
<dbReference type="EMBL" id="CP017599">
    <property type="protein sequence ID" value="AOX03853.1"/>
    <property type="molecule type" value="Genomic_DNA"/>
</dbReference>
<evidence type="ECO:0000256" key="2">
    <source>
        <dbReference type="ARBA" id="ARBA00023285"/>
    </source>
</evidence>
<gene>
    <name evidence="5" type="ORF">BJP34_34415</name>
</gene>
<accession>A0A1D8U1Z7</accession>
<dbReference type="AlphaFoldDB" id="A0A1D8U1Z7"/>
<reference evidence="6" key="1">
    <citation type="submission" date="2016-10" db="EMBL/GenBank/DDBJ databases">
        <title>Comparative genomics uncovers the prolific and rare metabolic potential of the cyanobacterial genus Moorea.</title>
        <authorList>
            <person name="Leao T."/>
            <person name="Castelao G."/>
            <person name="Korobeynikov A."/>
            <person name="Monroe E.A."/>
            <person name="Podell S."/>
            <person name="Glukhov E."/>
            <person name="Allen E."/>
            <person name="Gerwick W.H."/>
            <person name="Gerwick L."/>
        </authorList>
    </citation>
    <scope>NUCLEOTIDE SEQUENCE [LARGE SCALE GENOMIC DNA]</scope>
    <source>
        <strain evidence="6">PAL-8-15-08-1</strain>
    </source>
</reference>
<dbReference type="GO" id="GO:0046653">
    <property type="term" value="P:tetrahydrofolate metabolic process"/>
    <property type="evidence" value="ECO:0007669"/>
    <property type="project" value="TreeGrafter"/>
</dbReference>
<evidence type="ECO:0000256" key="1">
    <source>
        <dbReference type="ARBA" id="ARBA00022723"/>
    </source>
</evidence>
<evidence type="ECO:0000256" key="3">
    <source>
        <dbReference type="PROSITE-ProRule" id="PRU00346"/>
    </source>
</evidence>
<dbReference type="InterPro" id="IPR004223">
    <property type="entry name" value="VitB12-dep_Met_synth_activ_dom"/>
</dbReference>
<dbReference type="PANTHER" id="PTHR45833:SF1">
    <property type="entry name" value="METHIONINE SYNTHASE"/>
    <property type="match status" value="1"/>
</dbReference>
<dbReference type="GO" id="GO:0008705">
    <property type="term" value="F:methionine synthase activity"/>
    <property type="evidence" value="ECO:0007669"/>
    <property type="project" value="InterPro"/>
</dbReference>
<evidence type="ECO:0000313" key="6">
    <source>
        <dbReference type="Proteomes" id="UP000177870"/>
    </source>
</evidence>
<proteinExistence type="predicted"/>
<dbReference type="GO" id="GO:0046872">
    <property type="term" value="F:metal ion binding"/>
    <property type="evidence" value="ECO:0007669"/>
    <property type="project" value="UniProtKB-KW"/>
</dbReference>
<keyword evidence="3" id="KW-0489">Methyltransferase</keyword>
<dbReference type="PROSITE" id="PS50974">
    <property type="entry name" value="ADOMET_ACTIVATION"/>
    <property type="match status" value="1"/>
</dbReference>
<dbReference type="GO" id="GO:0032259">
    <property type="term" value="P:methylation"/>
    <property type="evidence" value="ECO:0007669"/>
    <property type="project" value="UniProtKB-KW"/>
</dbReference>
<dbReference type="InterPro" id="IPR050554">
    <property type="entry name" value="Met_Synthase/Corrinoid"/>
</dbReference>
<dbReference type="Pfam" id="PF02965">
    <property type="entry name" value="Met_synt_B12"/>
    <property type="match status" value="1"/>
</dbReference>
<dbReference type="PANTHER" id="PTHR45833">
    <property type="entry name" value="METHIONINE SYNTHASE"/>
    <property type="match status" value="1"/>
</dbReference>
<sequence>MGEIATQKAQELYQDNKYTDYLYFHGMAVQLAEALAEWSHARIRRELGYGDNEPDNIGDVLAQKYQGSRYSFGYPACPVVMDQVPQLQLLGCDRIGISITESEQLYPEQSTTAFVTYHPVALIF</sequence>
<dbReference type="GO" id="GO:0005829">
    <property type="term" value="C:cytosol"/>
    <property type="evidence" value="ECO:0007669"/>
    <property type="project" value="TreeGrafter"/>
</dbReference>
<protein>
    <recommendedName>
        <fullName evidence="4">AdoMet activation domain-containing protein</fullName>
    </recommendedName>
</protein>
<feature type="domain" description="AdoMet activation" evidence="4">
    <location>
        <begin position="1"/>
        <end position="124"/>
    </location>
</feature>